<dbReference type="PATRIC" id="fig|1117379.3.peg.777"/>
<dbReference type="RefSeq" id="WP_007083792.1">
    <property type="nucleotide sequence ID" value="NZ_AJLS01000035.1"/>
</dbReference>
<protein>
    <submittedName>
        <fullName evidence="2">Alpha/beta hydrolase fold-domain containing protein</fullName>
    </submittedName>
</protein>
<dbReference type="Gene3D" id="3.40.50.1820">
    <property type="entry name" value="alpha/beta hydrolase"/>
    <property type="match status" value="1"/>
</dbReference>
<dbReference type="GO" id="GO:0046503">
    <property type="term" value="P:glycerolipid catabolic process"/>
    <property type="evidence" value="ECO:0007669"/>
    <property type="project" value="TreeGrafter"/>
</dbReference>
<evidence type="ECO:0000313" key="2">
    <source>
        <dbReference type="EMBL" id="EKN70950.1"/>
    </source>
</evidence>
<dbReference type="STRING" id="1117379.BABA_03774"/>
<comment type="caution">
    <text evidence="2">The sequence shown here is derived from an EMBL/GenBank/DDBJ whole genome shotgun (WGS) entry which is preliminary data.</text>
</comment>
<accession>K6CIG4</accession>
<dbReference type="InterPro" id="IPR029058">
    <property type="entry name" value="AB_hydrolase_fold"/>
</dbReference>
<dbReference type="PRINTS" id="PR00111">
    <property type="entry name" value="ABHYDROLASE"/>
</dbReference>
<dbReference type="InterPro" id="IPR050471">
    <property type="entry name" value="AB_hydrolase"/>
</dbReference>
<sequence length="245" mass="26802">MLIMGLGYNSQSWHRTLPALTKHFQVIMFDNRGVGKSSMPEQPYSIEIMANDARAVLDAASVESAHVYGISMGGMIAQRLALAYPERVRSLVLGCTTAGGTTHIQPSPEISELMVARADLTGTPEENAWAAAPIVYSQAFIHAHPELIQEDIEKRIEIVTPPHCYLSQLQACLAHDTSNELGEINIPTLVIHGDSDELVPYRNGVNLAENIQGAELFTVPGAGHIFFTEATDLVNNKVIQFLRNK</sequence>
<dbReference type="AlphaFoldDB" id="K6CIG4"/>
<dbReference type="Proteomes" id="UP000006316">
    <property type="component" value="Unassembled WGS sequence"/>
</dbReference>
<reference evidence="2 3" key="1">
    <citation type="journal article" date="2012" name="Front. Microbiol.">
        <title>Redundancy and modularity in membrane-associated dissimilatory nitrate reduction in Bacillus.</title>
        <authorList>
            <person name="Heylen K."/>
            <person name="Keltjens J."/>
        </authorList>
    </citation>
    <scope>NUCLEOTIDE SEQUENCE [LARGE SCALE GENOMIC DNA]</scope>
    <source>
        <strain evidence="3">LMG 21833T</strain>
    </source>
</reference>
<dbReference type="GO" id="GO:0004806">
    <property type="term" value="F:triacylglycerol lipase activity"/>
    <property type="evidence" value="ECO:0007669"/>
    <property type="project" value="TreeGrafter"/>
</dbReference>
<organism evidence="2 3">
    <name type="scientific">Neobacillus bataviensis LMG 21833</name>
    <dbReference type="NCBI Taxonomy" id="1117379"/>
    <lineage>
        <taxon>Bacteria</taxon>
        <taxon>Bacillati</taxon>
        <taxon>Bacillota</taxon>
        <taxon>Bacilli</taxon>
        <taxon>Bacillales</taxon>
        <taxon>Bacillaceae</taxon>
        <taxon>Neobacillus</taxon>
    </lineage>
</organism>
<proteinExistence type="predicted"/>
<evidence type="ECO:0000313" key="3">
    <source>
        <dbReference type="Proteomes" id="UP000006316"/>
    </source>
</evidence>
<dbReference type="EMBL" id="AJLS01000035">
    <property type="protein sequence ID" value="EKN70950.1"/>
    <property type="molecule type" value="Genomic_DNA"/>
</dbReference>
<dbReference type="Pfam" id="PF00561">
    <property type="entry name" value="Abhydrolase_1"/>
    <property type="match status" value="1"/>
</dbReference>
<gene>
    <name evidence="2" type="ORF">BABA_03774</name>
</gene>
<keyword evidence="3" id="KW-1185">Reference proteome</keyword>
<evidence type="ECO:0000259" key="1">
    <source>
        <dbReference type="Pfam" id="PF00561"/>
    </source>
</evidence>
<name>K6CIG4_9BACI</name>
<feature type="domain" description="AB hydrolase-1" evidence="1">
    <location>
        <begin position="2"/>
        <end position="229"/>
    </location>
</feature>
<dbReference type="PANTHER" id="PTHR43433">
    <property type="entry name" value="HYDROLASE, ALPHA/BETA FOLD FAMILY PROTEIN"/>
    <property type="match status" value="1"/>
</dbReference>
<dbReference type="eggNOG" id="COG2021">
    <property type="taxonomic scope" value="Bacteria"/>
</dbReference>
<keyword evidence="2" id="KW-0378">Hydrolase</keyword>
<dbReference type="PANTHER" id="PTHR43433:SF5">
    <property type="entry name" value="AB HYDROLASE-1 DOMAIN-CONTAINING PROTEIN"/>
    <property type="match status" value="1"/>
</dbReference>
<dbReference type="InterPro" id="IPR000073">
    <property type="entry name" value="AB_hydrolase_1"/>
</dbReference>
<dbReference type="SUPFAM" id="SSF53474">
    <property type="entry name" value="alpha/beta-Hydrolases"/>
    <property type="match status" value="1"/>
</dbReference>